<protein>
    <submittedName>
        <fullName evidence="2">Uncharacterized protein</fullName>
    </submittedName>
</protein>
<proteinExistence type="predicted"/>
<feature type="coiled-coil region" evidence="1">
    <location>
        <begin position="40"/>
        <end position="67"/>
    </location>
</feature>
<gene>
    <name evidence="2" type="ORF">C4541_06480</name>
</gene>
<evidence type="ECO:0000313" key="3">
    <source>
        <dbReference type="Proteomes" id="UP000266426"/>
    </source>
</evidence>
<keyword evidence="1" id="KW-0175">Coiled coil</keyword>
<dbReference type="EMBL" id="QZJZ01000053">
    <property type="protein sequence ID" value="RJP59245.1"/>
    <property type="molecule type" value="Genomic_DNA"/>
</dbReference>
<organism evidence="2 3">
    <name type="scientific">Candidatus Auribacter fodinae</name>
    <dbReference type="NCBI Taxonomy" id="2093366"/>
    <lineage>
        <taxon>Bacteria</taxon>
        <taxon>Pseudomonadati</taxon>
        <taxon>Candidatus Auribacterota</taxon>
        <taxon>Candidatus Auribacteria</taxon>
        <taxon>Candidatus Auribacterales</taxon>
        <taxon>Candidatus Auribacteraceae</taxon>
        <taxon>Candidatus Auribacter</taxon>
    </lineage>
</organism>
<dbReference type="AlphaFoldDB" id="A0A3A4QZE5"/>
<reference evidence="2 3" key="1">
    <citation type="journal article" date="2017" name="ISME J.">
        <title>Energy and carbon metabolisms in a deep terrestrial subsurface fluid microbial community.</title>
        <authorList>
            <person name="Momper L."/>
            <person name="Jungbluth S.P."/>
            <person name="Lee M.D."/>
            <person name="Amend J.P."/>
        </authorList>
    </citation>
    <scope>NUCLEOTIDE SEQUENCE [LARGE SCALE GENOMIC DNA]</scope>
    <source>
        <strain evidence="2">SURF_26</strain>
    </source>
</reference>
<accession>A0A3A4QZE5</accession>
<name>A0A3A4QZE5_9BACT</name>
<evidence type="ECO:0000313" key="2">
    <source>
        <dbReference type="EMBL" id="RJP59245.1"/>
    </source>
</evidence>
<dbReference type="Proteomes" id="UP000266426">
    <property type="component" value="Unassembled WGS sequence"/>
</dbReference>
<sequence>MKDIRALLMVIFSILLVNGGFLAAEESAPQGISPENAAYITGIQSEIEQAKEIIAFLESEMQEKTISGQQLESIQSEMVRVKKQEIDTLEKIVAALSDGDTEQLEELEETREGLAYEYTLNSLKKEMLLVIRELDDKTNQYPDDESLKQHNAEVRRTFAQLIKAHMDLYKNTVTLKRTYQEKDRVLKLYHTYIETLQQ</sequence>
<comment type="caution">
    <text evidence="2">The sequence shown here is derived from an EMBL/GenBank/DDBJ whole genome shotgun (WGS) entry which is preliminary data.</text>
</comment>
<evidence type="ECO:0000256" key="1">
    <source>
        <dbReference type="SAM" id="Coils"/>
    </source>
</evidence>